<dbReference type="InterPro" id="IPR050177">
    <property type="entry name" value="Lipid_A_modif_metabolic_enz"/>
</dbReference>
<keyword evidence="5" id="KW-0256">Endoplasmic reticulum</keyword>
<evidence type="ECO:0000256" key="8">
    <source>
        <dbReference type="ARBA" id="ARBA00023128"/>
    </source>
</evidence>
<evidence type="ECO:0000256" key="7">
    <source>
        <dbReference type="ARBA" id="ARBA00023002"/>
    </source>
</evidence>
<dbReference type="InterPro" id="IPR036291">
    <property type="entry name" value="NAD(P)-bd_dom_sf"/>
</dbReference>
<dbReference type="SUPFAM" id="SSF51735">
    <property type="entry name" value="NAD(P)-binding Rossmann-fold domains"/>
    <property type="match status" value="1"/>
</dbReference>
<evidence type="ECO:0000259" key="11">
    <source>
        <dbReference type="Pfam" id="PF01073"/>
    </source>
</evidence>
<evidence type="ECO:0000256" key="10">
    <source>
        <dbReference type="RuleBase" id="RU004475"/>
    </source>
</evidence>
<keyword evidence="4" id="KW-0812">Transmembrane</keyword>
<dbReference type="GO" id="GO:0031966">
    <property type="term" value="C:mitochondrial membrane"/>
    <property type="evidence" value="ECO:0007669"/>
    <property type="project" value="UniProtKB-SubCell"/>
</dbReference>
<dbReference type="GO" id="GO:0005789">
    <property type="term" value="C:endoplasmic reticulum membrane"/>
    <property type="evidence" value="ECO:0007669"/>
    <property type="project" value="UniProtKB-SubCell"/>
</dbReference>
<proteinExistence type="inferred from homology"/>
<gene>
    <name evidence="12" type="primary">LOC109702728</name>
</gene>
<evidence type="ECO:0000256" key="6">
    <source>
        <dbReference type="ARBA" id="ARBA00022989"/>
    </source>
</evidence>
<evidence type="ECO:0000256" key="5">
    <source>
        <dbReference type="ARBA" id="ARBA00022824"/>
    </source>
</evidence>
<evidence type="ECO:0000313" key="12">
    <source>
        <dbReference type="Ensembl" id="ENSCCNP00000014465.1"/>
    </source>
</evidence>
<evidence type="ECO:0000256" key="1">
    <source>
        <dbReference type="ARBA" id="ARBA00004304"/>
    </source>
</evidence>
<dbReference type="PANTHER" id="PTHR43245:SF51">
    <property type="entry name" value="SHORT CHAIN DEHYDROGENASE_REDUCTASE FAMILY 42E, MEMBER 2"/>
    <property type="match status" value="1"/>
</dbReference>
<accession>A0A8C0WQ28</accession>
<evidence type="ECO:0000256" key="4">
    <source>
        <dbReference type="ARBA" id="ARBA00022692"/>
    </source>
</evidence>
<reference evidence="12" key="1">
    <citation type="submission" date="2023-09" db="UniProtKB">
        <authorList>
            <consortium name="Ensembl"/>
        </authorList>
    </citation>
    <scope>IDENTIFICATION</scope>
</reference>
<dbReference type="AlphaFoldDB" id="A0A8C0WQ28"/>
<sequence length="372" mass="41722">MTGWRCLVTGTGGFLGQRIIHLLVEEKELQEVRALYRVFKRKNKEEVSQLQTNSKVTALEGDILDAQFLKRVCQGISLVIHTASVIDILGTIPRQTIMDVNLKGTQLLLEACVQASVPTLIYISTTDVAGPNSYKEVIQDGYEEEHRESTWSDPYPYSKKLAEKAVLAANGCTLENGGTLYTCALRPPYIYGEGSQFLTATVNLALNNNGIPQGSGTSSVVNPGYVGNMGWAHILASRSLRDPKKAPSIGQFYYISDDTAHQSYTNLHYTLCKDWGFCLDSSQHPALFLMYWLAFLLETVSFLLSPIYKYQPPFTHHLLTLTNSVHTFSYKKAQQDLGYELRFSWEEAKKTTMEWVSTLVKQHKGALKTKTQ</sequence>
<dbReference type="GO" id="GO:0006694">
    <property type="term" value="P:steroid biosynthetic process"/>
    <property type="evidence" value="ECO:0007669"/>
    <property type="project" value="InterPro"/>
</dbReference>
<evidence type="ECO:0000256" key="9">
    <source>
        <dbReference type="ARBA" id="ARBA00023136"/>
    </source>
</evidence>
<dbReference type="InterPro" id="IPR002225">
    <property type="entry name" value="3Beta_OHSteriod_DH/Estase"/>
</dbReference>
<comment type="subcellular location">
    <subcellularLocation>
        <location evidence="2">Endoplasmic reticulum membrane</location>
        <topology evidence="2">Single-pass membrane protein</topology>
    </subcellularLocation>
    <subcellularLocation>
        <location evidence="1">Mitochondrion membrane</location>
        <topology evidence="1">Single-pass membrane protein</topology>
    </subcellularLocation>
</comment>
<dbReference type="Ensembl" id="ENSCCNT00000018967.1">
    <property type="protein sequence ID" value="ENSCCNP00000014465.1"/>
    <property type="gene ID" value="ENSCCNG00000014953.1"/>
</dbReference>
<dbReference type="GO" id="GO:0016616">
    <property type="term" value="F:oxidoreductase activity, acting on the CH-OH group of donors, NAD or NADP as acceptor"/>
    <property type="evidence" value="ECO:0007669"/>
    <property type="project" value="InterPro"/>
</dbReference>
<dbReference type="FunFam" id="3.40.50.720:FF:000220">
    <property type="entry name" value="3 beta-hydroxysteroid dehydrogenase/Delta 5--&gt;4-isomerase type 1"/>
    <property type="match status" value="1"/>
</dbReference>
<dbReference type="PANTHER" id="PTHR43245">
    <property type="entry name" value="BIFUNCTIONAL POLYMYXIN RESISTANCE PROTEIN ARNA"/>
    <property type="match status" value="1"/>
</dbReference>
<protein>
    <recommendedName>
        <fullName evidence="11">3-beta hydroxysteroid dehydrogenase/isomerase domain-containing protein</fullName>
    </recommendedName>
</protein>
<keyword evidence="7 10" id="KW-0560">Oxidoreductase</keyword>
<evidence type="ECO:0000256" key="3">
    <source>
        <dbReference type="ARBA" id="ARBA00009219"/>
    </source>
</evidence>
<comment type="similarity">
    <text evidence="3 10">Belongs to the 3-beta-HSD family.</text>
</comment>
<dbReference type="Pfam" id="PF01073">
    <property type="entry name" value="3Beta_HSD"/>
    <property type="match status" value="1"/>
</dbReference>
<feature type="domain" description="3-beta hydroxysteroid dehydrogenase/isomerase" evidence="11">
    <location>
        <begin position="7"/>
        <end position="281"/>
    </location>
</feature>
<name>A0A8C0WQ28_CASCN</name>
<dbReference type="Gene3D" id="3.40.50.720">
    <property type="entry name" value="NAD(P)-binding Rossmann-like Domain"/>
    <property type="match status" value="1"/>
</dbReference>
<keyword evidence="6" id="KW-1133">Transmembrane helix</keyword>
<evidence type="ECO:0000256" key="2">
    <source>
        <dbReference type="ARBA" id="ARBA00004389"/>
    </source>
</evidence>
<keyword evidence="8" id="KW-0496">Mitochondrion</keyword>
<organism evidence="12">
    <name type="scientific">Castor canadensis</name>
    <name type="common">American beaver</name>
    <dbReference type="NCBI Taxonomy" id="51338"/>
    <lineage>
        <taxon>Eukaryota</taxon>
        <taxon>Metazoa</taxon>
        <taxon>Chordata</taxon>
        <taxon>Craniata</taxon>
        <taxon>Vertebrata</taxon>
        <taxon>Euteleostomi</taxon>
        <taxon>Mammalia</taxon>
        <taxon>Eutheria</taxon>
        <taxon>Euarchontoglires</taxon>
        <taxon>Glires</taxon>
        <taxon>Rodentia</taxon>
        <taxon>Castorimorpha</taxon>
        <taxon>Castoridae</taxon>
        <taxon>Castor</taxon>
    </lineage>
</organism>
<keyword evidence="9" id="KW-0472">Membrane</keyword>